<dbReference type="GeneID" id="41332325"/>
<dbReference type="KEGG" id="vg:41332325"/>
<sequence>MELQKVAEKGRIFLQEAVVTGFRGMDKRIRCQEERSDVLDKRTNGIERKVDGAVVGMNTYQRYSKNENKQRKEENIEVNKNLSRLERKVEDNLALGNELKDKIETYENNRQGNLNEDPLAKSLMPSLASLFNTRTGVCAWKPVIHTDGVGKTWKVVVIDLNILKWYHTKGRPDEKVNEMKVTKFFMSILKEVDIPYEILSELLARTPFKPHQISTKESYNTHRFWVVSFSEWQKIEEENDRRYPSRPRRLRLANPKTPFSSKGNTVAYSQNAPGDFSSGYVPGFEKSFSPEEKKLIPTMGRAWTLEMLDSPEIVEFFNIPADLRGKCHIVGGKLEPATIQTHAAAYAADKLNIEAAMNRRLKRAEDRNKES</sequence>
<accession>Q6XLX6</accession>
<dbReference type="EMBL" id="AY225135">
    <property type="protein sequence ID" value="AAR26935.1"/>
    <property type="molecule type" value="Genomic_DNA"/>
</dbReference>
<dbReference type="RefSeq" id="YP_009665729.1">
    <property type="nucleotide sequence ID" value="NC_043255.1"/>
</dbReference>
<name>Q6XLX6_9PHYC</name>
<proteinExistence type="predicted"/>
<organism evidence="1">
    <name type="scientific">Feldmannia irregularis virus a</name>
    <dbReference type="NCBI Taxonomy" id="231992"/>
    <lineage>
        <taxon>Viruses</taxon>
        <taxon>Varidnaviria</taxon>
        <taxon>Bamfordvirae</taxon>
        <taxon>Nucleocytoviricota</taxon>
        <taxon>Megaviricetes</taxon>
        <taxon>Algavirales</taxon>
        <taxon>Phycodnaviridae</taxon>
        <taxon>Phaeovirus</taxon>
        <taxon>Phaeovirus irregularis</taxon>
    </lineage>
</organism>
<protein>
    <submittedName>
        <fullName evidence="1">FirrV-1-C2</fullName>
    </submittedName>
</protein>
<evidence type="ECO:0000313" key="1">
    <source>
        <dbReference type="EMBL" id="AAR26935.1"/>
    </source>
</evidence>
<reference evidence="1" key="2">
    <citation type="submission" date="2014-06" db="EMBL/GenBank/DDBJ databases">
        <authorList>
            <person name="Delaroque N."/>
            <person name="Knippers R."/>
            <person name="Mueller D.G."/>
            <person name="Bothe G."/>
            <person name="Thomas P."/>
            <person name="Boland W."/>
        </authorList>
    </citation>
    <scope>NUCLEOTIDE SEQUENCE</scope>
    <source>
        <strain evidence="1">FirrV-1</strain>
    </source>
</reference>
<reference evidence="1" key="1">
    <citation type="journal article" date="2003" name="J. Mol. Evol.">
        <title>Comparisons of two large phaeoviral genomes and evolutionary implications.</title>
        <authorList>
            <person name="Delaroque N."/>
            <person name="Boland W."/>
            <person name="Muller D.G."/>
            <person name="Knippers R."/>
        </authorList>
    </citation>
    <scope>NUCLEOTIDE SEQUENCE</scope>
    <source>
        <strain evidence="1">FirrV-1</strain>
    </source>
</reference>